<feature type="transmembrane region" description="Helical" evidence="1">
    <location>
        <begin position="60"/>
        <end position="79"/>
    </location>
</feature>
<proteinExistence type="predicted"/>
<keyword evidence="1" id="KW-0472">Membrane</keyword>
<keyword evidence="1" id="KW-1133">Transmembrane helix</keyword>
<feature type="transmembrane region" description="Helical" evidence="1">
    <location>
        <begin position="138"/>
        <end position="161"/>
    </location>
</feature>
<dbReference type="Proteomes" id="UP000178230">
    <property type="component" value="Unassembled WGS sequence"/>
</dbReference>
<accession>A0A1F5YG85</accession>
<feature type="transmembrane region" description="Helical" evidence="1">
    <location>
        <begin position="643"/>
        <end position="662"/>
    </location>
</feature>
<dbReference type="EMBL" id="MFIY01000068">
    <property type="protein sequence ID" value="OGF99180.1"/>
    <property type="molecule type" value="Genomic_DNA"/>
</dbReference>
<feature type="transmembrane region" description="Helical" evidence="1">
    <location>
        <begin position="225"/>
        <end position="242"/>
    </location>
</feature>
<evidence type="ECO:0000313" key="2">
    <source>
        <dbReference type="EMBL" id="OGF99180.1"/>
    </source>
</evidence>
<feature type="transmembrane region" description="Helical" evidence="1">
    <location>
        <begin position="418"/>
        <end position="438"/>
    </location>
</feature>
<dbReference type="AlphaFoldDB" id="A0A1F5YG85"/>
<evidence type="ECO:0008006" key="4">
    <source>
        <dbReference type="Google" id="ProtNLM"/>
    </source>
</evidence>
<protein>
    <recommendedName>
        <fullName evidence="4">Membrane protein 6-pyruvoyl-tetrahydropterin synthase-related domain-containing protein</fullName>
    </recommendedName>
</protein>
<name>A0A1F5YG85_9BACT</name>
<keyword evidence="1" id="KW-0812">Transmembrane</keyword>
<evidence type="ECO:0000313" key="3">
    <source>
        <dbReference type="Proteomes" id="UP000178230"/>
    </source>
</evidence>
<reference evidence="2 3" key="1">
    <citation type="journal article" date="2016" name="Nat. Commun.">
        <title>Thousands of microbial genomes shed light on interconnected biogeochemical processes in an aquifer system.</title>
        <authorList>
            <person name="Anantharaman K."/>
            <person name="Brown C.T."/>
            <person name="Hug L.A."/>
            <person name="Sharon I."/>
            <person name="Castelle C.J."/>
            <person name="Probst A.J."/>
            <person name="Thomas B.C."/>
            <person name="Singh A."/>
            <person name="Wilkins M.J."/>
            <person name="Karaoz U."/>
            <person name="Brodie E.L."/>
            <person name="Williams K.H."/>
            <person name="Hubbard S.S."/>
            <person name="Banfield J.F."/>
        </authorList>
    </citation>
    <scope>NUCLEOTIDE SEQUENCE [LARGE SCALE GENOMIC DNA]</scope>
</reference>
<evidence type="ECO:0000256" key="1">
    <source>
        <dbReference type="SAM" id="Phobius"/>
    </source>
</evidence>
<feature type="transmembrane region" description="Helical" evidence="1">
    <location>
        <begin position="249"/>
        <end position="272"/>
    </location>
</feature>
<sequence>MNKFLLFVISIILLSTVLIPLFKPYAVGSADGLAHKFRLVSFEKSLSEGNWRPRWLADQALGYGTPIFMFNYILPYYFLSLIHRIGFNINTTFQIYEAVSLILSFVFMYLLADKLWGKIAGLTAATVYTLAPYHLMGIYLYESLGEMSAFVFPPLILYLIIKIESSRDQDMIKTQNAKLKAKKSEEKKQKIRLNINNIYQKYYINLGYIVLISISWAMFILSHNVSVLMFTPVILMFAYLLLRENISSFFTVIFAFLISLIISAFFWIPAVFLNQQIQYPDLITREMGMRGSYFKSLSTIINVAFTTIKKGNVNYYDFTVGLPILFTLVVCCIYLLIFIICTFFARSKESAGKKKRPNWIIALFSSFGQAGGSSLIPIKSGQGISTYVTQQEKTHNNPKGKSQKGNNFFFSIVHIKKFLIDNNLFISSILITVIVSFYLTNNASNWLWNMKLLNYIVYPYRFLFLATFCGSILAGWISRKSRIFALLIIILAIISGIPYTNNKYTSFPFAEKYFSQIQPLLKAPNTLKSMATTEFLPKWANLNYLKAEDKKLSSGKKLSPKLEGEKMEVKQLKIKSEYLEAELILNKTADITVNTNYFPDWKAYIDGEKSSIAKDVTGRIEIQIPKGYHQLKLVFGKSKTEQIADMISVAGVVVMILYIFYWKKHLA</sequence>
<feature type="transmembrane region" description="Helical" evidence="1">
    <location>
        <begin position="91"/>
        <end position="112"/>
    </location>
</feature>
<feature type="transmembrane region" description="Helical" evidence="1">
    <location>
        <begin position="202"/>
        <end position="219"/>
    </location>
</feature>
<feature type="transmembrane region" description="Helical" evidence="1">
    <location>
        <begin position="458"/>
        <end position="476"/>
    </location>
</feature>
<gene>
    <name evidence="2" type="ORF">A2Y99_05170</name>
</gene>
<comment type="caution">
    <text evidence="2">The sequence shown here is derived from an EMBL/GenBank/DDBJ whole genome shotgun (WGS) entry which is preliminary data.</text>
</comment>
<feature type="transmembrane region" description="Helical" evidence="1">
    <location>
        <begin position="483"/>
        <end position="500"/>
    </location>
</feature>
<feature type="transmembrane region" description="Helical" evidence="1">
    <location>
        <begin position="324"/>
        <end position="345"/>
    </location>
</feature>
<organism evidence="2 3">
    <name type="scientific">Candidatus Gottesmanbacteria bacterium RBG_13_37_7</name>
    <dbReference type="NCBI Taxonomy" id="1798369"/>
    <lineage>
        <taxon>Bacteria</taxon>
        <taxon>Candidatus Gottesmaniibacteriota</taxon>
    </lineage>
</organism>